<sequence length="284" mass="31296">MSTKETAPAQTGDAKPYSFEPVPPASVEEPIAWYLRQAAAAADKAGLKTVRTEARTAFMRQFGQRCKMARGAREINDVAATVGVHRNTIWNIERGDSLPDAFELEVLAKEYNTTPAYLLGGERPGKAQPTATVPKGLRAVQIDAFIYVPLFDLRSSAGKGAFNDIESVVAMRPFDAHFIRYDLGISHNDIAMSMVAGVSMEPWLHSKDAVLTDLQDHDALTEGVHMVRLDGALLVKKLQRLPGKILRVSSYNPAYEPFDIQGHEDPDRDFAVLGRVRWAGVTFN</sequence>
<dbReference type="RefSeq" id="WP_068836145.1">
    <property type="nucleotide sequence ID" value="NZ_JBHSMX010000061.1"/>
</dbReference>
<feature type="domain" description="HTH cro/C1-type" evidence="5">
    <location>
        <begin position="77"/>
        <end position="118"/>
    </location>
</feature>
<dbReference type="InterPro" id="IPR015927">
    <property type="entry name" value="Peptidase_S24_S26A/B/C"/>
</dbReference>
<evidence type="ECO:0000256" key="2">
    <source>
        <dbReference type="ARBA" id="ARBA00023125"/>
    </source>
</evidence>
<evidence type="ECO:0000313" key="7">
    <source>
        <dbReference type="Proteomes" id="UP001596084"/>
    </source>
</evidence>
<keyword evidence="7" id="KW-1185">Reference proteome</keyword>
<dbReference type="SUPFAM" id="SSF47413">
    <property type="entry name" value="lambda repressor-like DNA-binding domains"/>
    <property type="match status" value="1"/>
</dbReference>
<keyword evidence="1" id="KW-0805">Transcription regulation</keyword>
<name>A0ABW0QDH3_9BURK</name>
<evidence type="ECO:0000256" key="3">
    <source>
        <dbReference type="ARBA" id="ARBA00023163"/>
    </source>
</evidence>
<dbReference type="InterPro" id="IPR010982">
    <property type="entry name" value="Lambda_DNA-bd_dom_sf"/>
</dbReference>
<dbReference type="CDD" id="cd00093">
    <property type="entry name" value="HTH_XRE"/>
    <property type="match status" value="1"/>
</dbReference>
<evidence type="ECO:0000256" key="1">
    <source>
        <dbReference type="ARBA" id="ARBA00023015"/>
    </source>
</evidence>
<dbReference type="PANTHER" id="PTHR40661:SF3">
    <property type="entry name" value="FELS-1 PROPHAGE TRANSCRIPTIONAL REGULATOR"/>
    <property type="match status" value="1"/>
</dbReference>
<evidence type="ECO:0000259" key="5">
    <source>
        <dbReference type="PROSITE" id="PS50943"/>
    </source>
</evidence>
<dbReference type="PANTHER" id="PTHR40661">
    <property type="match status" value="1"/>
</dbReference>
<dbReference type="InterPro" id="IPR039418">
    <property type="entry name" value="LexA-like"/>
</dbReference>
<proteinExistence type="predicted"/>
<dbReference type="EMBL" id="JBHSMX010000061">
    <property type="protein sequence ID" value="MFC5522951.1"/>
    <property type="molecule type" value="Genomic_DNA"/>
</dbReference>
<dbReference type="Gene3D" id="2.10.109.10">
    <property type="entry name" value="Umud Fragment, subunit A"/>
    <property type="match status" value="1"/>
</dbReference>
<accession>A0ABW0QDH3</accession>
<dbReference type="InterPro" id="IPR001387">
    <property type="entry name" value="Cro/C1-type_HTH"/>
</dbReference>
<dbReference type="CDD" id="cd06529">
    <property type="entry name" value="S24_LexA-like"/>
    <property type="match status" value="1"/>
</dbReference>
<organism evidence="6 7">
    <name type="scientific">Polaromonas jejuensis</name>
    <dbReference type="NCBI Taxonomy" id="457502"/>
    <lineage>
        <taxon>Bacteria</taxon>
        <taxon>Pseudomonadati</taxon>
        <taxon>Pseudomonadota</taxon>
        <taxon>Betaproteobacteria</taxon>
        <taxon>Burkholderiales</taxon>
        <taxon>Comamonadaceae</taxon>
        <taxon>Polaromonas</taxon>
    </lineage>
</organism>
<evidence type="ECO:0000313" key="6">
    <source>
        <dbReference type="EMBL" id="MFC5522951.1"/>
    </source>
</evidence>
<dbReference type="Gene3D" id="1.10.260.40">
    <property type="entry name" value="lambda repressor-like DNA-binding domains"/>
    <property type="match status" value="1"/>
</dbReference>
<gene>
    <name evidence="6" type="ORF">ACFPP7_18845</name>
</gene>
<dbReference type="SUPFAM" id="SSF51306">
    <property type="entry name" value="LexA/Signal peptidase"/>
    <property type="match status" value="1"/>
</dbReference>
<evidence type="ECO:0000256" key="4">
    <source>
        <dbReference type="SAM" id="MobiDB-lite"/>
    </source>
</evidence>
<feature type="region of interest" description="Disordered" evidence="4">
    <location>
        <begin position="1"/>
        <end position="22"/>
    </location>
</feature>
<keyword evidence="2" id="KW-0238">DNA-binding</keyword>
<reference evidence="7" key="1">
    <citation type="journal article" date="2019" name="Int. J. Syst. Evol. Microbiol.">
        <title>The Global Catalogue of Microorganisms (GCM) 10K type strain sequencing project: providing services to taxonomists for standard genome sequencing and annotation.</title>
        <authorList>
            <consortium name="The Broad Institute Genomics Platform"/>
            <consortium name="The Broad Institute Genome Sequencing Center for Infectious Disease"/>
            <person name="Wu L."/>
            <person name="Ma J."/>
        </authorList>
    </citation>
    <scope>NUCLEOTIDE SEQUENCE [LARGE SCALE GENOMIC DNA]</scope>
    <source>
        <strain evidence="7">CGMCC 4.7277</strain>
    </source>
</reference>
<comment type="caution">
    <text evidence="6">The sequence shown here is derived from an EMBL/GenBank/DDBJ whole genome shotgun (WGS) entry which is preliminary data.</text>
</comment>
<dbReference type="Pfam" id="PF00717">
    <property type="entry name" value="Peptidase_S24"/>
    <property type="match status" value="1"/>
</dbReference>
<dbReference type="InterPro" id="IPR036286">
    <property type="entry name" value="LexA/Signal_pep-like_sf"/>
</dbReference>
<dbReference type="PROSITE" id="PS50943">
    <property type="entry name" value="HTH_CROC1"/>
    <property type="match status" value="1"/>
</dbReference>
<dbReference type="Proteomes" id="UP001596084">
    <property type="component" value="Unassembled WGS sequence"/>
</dbReference>
<keyword evidence="3" id="KW-0804">Transcription</keyword>
<dbReference type="Pfam" id="PF01381">
    <property type="entry name" value="HTH_3"/>
    <property type="match status" value="1"/>
</dbReference>
<protein>
    <submittedName>
        <fullName evidence="6">XRE family transcriptional regulator</fullName>
    </submittedName>
</protein>